<name>A0A8C0TX54_CYACU</name>
<reference evidence="1" key="2">
    <citation type="submission" date="2025-09" db="UniProtKB">
        <authorList>
            <consortium name="Ensembl"/>
        </authorList>
    </citation>
    <scope>IDENTIFICATION</scope>
</reference>
<accession>A0A8C0TX54</accession>
<evidence type="ECO:0000313" key="2">
    <source>
        <dbReference type="Proteomes" id="UP000694410"/>
    </source>
</evidence>
<dbReference type="Ensembl" id="ENSCCET00000000768.1">
    <property type="protein sequence ID" value="ENSCCEP00000000403.1"/>
    <property type="gene ID" value="ENSCCEG00000000548.1"/>
</dbReference>
<protein>
    <submittedName>
        <fullName evidence="1">Uncharacterized protein</fullName>
    </submittedName>
</protein>
<keyword evidence="2" id="KW-1185">Reference proteome</keyword>
<dbReference type="Proteomes" id="UP000694410">
    <property type="component" value="Unplaced"/>
</dbReference>
<reference evidence="1" key="1">
    <citation type="submission" date="2025-08" db="UniProtKB">
        <authorList>
            <consortium name="Ensembl"/>
        </authorList>
    </citation>
    <scope>IDENTIFICATION</scope>
</reference>
<evidence type="ECO:0000313" key="1">
    <source>
        <dbReference type="Ensembl" id="ENSCCEP00000000403.1"/>
    </source>
</evidence>
<dbReference type="AlphaFoldDB" id="A0A8C0TX54"/>
<sequence length="63" mass="6684">PHLHVSPFQLKAMNIEPPAFGAGGGNKTSKKMIHLLLPASSRCSPAFEDSIRVWTLPSKASAG</sequence>
<organism evidence="1 2">
    <name type="scientific">Cyanistes caeruleus</name>
    <name type="common">Eurasian blue tit</name>
    <name type="synonym">Parus caeruleus</name>
    <dbReference type="NCBI Taxonomy" id="156563"/>
    <lineage>
        <taxon>Eukaryota</taxon>
        <taxon>Metazoa</taxon>
        <taxon>Chordata</taxon>
        <taxon>Craniata</taxon>
        <taxon>Vertebrata</taxon>
        <taxon>Euteleostomi</taxon>
        <taxon>Archelosauria</taxon>
        <taxon>Archosauria</taxon>
        <taxon>Dinosauria</taxon>
        <taxon>Saurischia</taxon>
        <taxon>Theropoda</taxon>
        <taxon>Coelurosauria</taxon>
        <taxon>Aves</taxon>
        <taxon>Neognathae</taxon>
        <taxon>Neoaves</taxon>
        <taxon>Telluraves</taxon>
        <taxon>Australaves</taxon>
        <taxon>Passeriformes</taxon>
        <taxon>Paridae</taxon>
        <taxon>Cyanistes</taxon>
    </lineage>
</organism>
<proteinExistence type="predicted"/>